<comment type="similarity">
    <text evidence="2">In the N-terminal section; belongs to the transposase 2 family.</text>
</comment>
<dbReference type="PANTHER" id="PTHR30405">
    <property type="entry name" value="TRANSPOSASE"/>
    <property type="match status" value="1"/>
</dbReference>
<dbReference type="GO" id="GO:0046872">
    <property type="term" value="F:metal ion binding"/>
    <property type="evidence" value="ECO:0007669"/>
    <property type="project" value="UniProtKB-KW"/>
</dbReference>
<protein>
    <submittedName>
        <fullName evidence="11">Transposase</fullName>
    </submittedName>
</protein>
<accession>A0A0R1GQZ5</accession>
<keyword evidence="12" id="KW-1185">Reference proteome</keyword>
<evidence type="ECO:0000256" key="5">
    <source>
        <dbReference type="ARBA" id="ARBA00022833"/>
    </source>
</evidence>
<dbReference type="InterPro" id="IPR001959">
    <property type="entry name" value="Transposase"/>
</dbReference>
<evidence type="ECO:0000256" key="2">
    <source>
        <dbReference type="ARBA" id="ARBA00011044"/>
    </source>
</evidence>
<proteinExistence type="inferred from homology"/>
<comment type="caution">
    <text evidence="11">The sequence shown here is derived from an EMBL/GenBank/DDBJ whole genome shotgun (WGS) entry which is preliminary data.</text>
</comment>
<feature type="domain" description="Probable transposase IS891/IS1136/IS1341" evidence="8">
    <location>
        <begin position="213"/>
        <end position="328"/>
    </location>
</feature>
<dbReference type="InterPro" id="IPR021027">
    <property type="entry name" value="Transposase_put_HTH"/>
</dbReference>
<dbReference type="GO" id="GO:0032196">
    <property type="term" value="P:transposition"/>
    <property type="evidence" value="ECO:0007669"/>
    <property type="project" value="UniProtKB-KW"/>
</dbReference>
<evidence type="ECO:0000256" key="3">
    <source>
        <dbReference type="ARBA" id="ARBA00022578"/>
    </source>
</evidence>
<keyword evidence="3" id="KW-0815">Transposition</keyword>
<dbReference type="eggNOG" id="COG0675">
    <property type="taxonomic scope" value="Bacteria"/>
</dbReference>
<evidence type="ECO:0000256" key="1">
    <source>
        <dbReference type="ARBA" id="ARBA00008761"/>
    </source>
</evidence>
<dbReference type="Proteomes" id="UP000051176">
    <property type="component" value="Unassembled WGS sequence"/>
</dbReference>
<keyword evidence="7" id="KW-0233">DNA recombination</keyword>
<dbReference type="NCBIfam" id="NF040570">
    <property type="entry name" value="guided_TnpB"/>
    <property type="match status" value="1"/>
</dbReference>
<dbReference type="RefSeq" id="WP_020089731.1">
    <property type="nucleotide sequence ID" value="NZ_AZCZ01000024.1"/>
</dbReference>
<gene>
    <name evidence="11" type="ORF">FD07_GL000938</name>
</gene>
<dbReference type="InterPro" id="IPR010095">
    <property type="entry name" value="Cas12f1-like_TNB"/>
</dbReference>
<dbReference type="Pfam" id="PF07282">
    <property type="entry name" value="Cas12f1-like_TNB"/>
    <property type="match status" value="1"/>
</dbReference>
<comment type="similarity">
    <text evidence="1">In the C-terminal section; belongs to the transposase 35 family.</text>
</comment>
<feature type="domain" description="Transposase putative helix-turn-helix" evidence="10">
    <location>
        <begin position="13"/>
        <end position="42"/>
    </location>
</feature>
<dbReference type="PANTHER" id="PTHR30405:SF25">
    <property type="entry name" value="RNA-GUIDED DNA ENDONUCLEASE INSQ-RELATED"/>
    <property type="match status" value="1"/>
</dbReference>
<evidence type="ECO:0000256" key="6">
    <source>
        <dbReference type="ARBA" id="ARBA00023125"/>
    </source>
</evidence>
<dbReference type="Pfam" id="PF01385">
    <property type="entry name" value="OrfB_IS605"/>
    <property type="match status" value="1"/>
</dbReference>
<keyword evidence="6" id="KW-0238">DNA-binding</keyword>
<evidence type="ECO:0000256" key="7">
    <source>
        <dbReference type="ARBA" id="ARBA00023172"/>
    </source>
</evidence>
<dbReference type="AlphaFoldDB" id="A0A0R1GQZ5"/>
<dbReference type="OrthoDB" id="56768at2"/>
<evidence type="ECO:0000313" key="12">
    <source>
        <dbReference type="Proteomes" id="UP000051176"/>
    </source>
</evidence>
<dbReference type="PATRIC" id="fig|1267003.4.peg.997"/>
<keyword evidence="4" id="KW-0479">Metal-binding</keyword>
<dbReference type="GO" id="GO:0003677">
    <property type="term" value="F:DNA binding"/>
    <property type="evidence" value="ECO:0007669"/>
    <property type="project" value="UniProtKB-KW"/>
</dbReference>
<evidence type="ECO:0000256" key="4">
    <source>
        <dbReference type="ARBA" id="ARBA00022723"/>
    </source>
</evidence>
<organism evidence="11 12">
    <name type="scientific">Levilactobacillus parabrevis ATCC 53295</name>
    <dbReference type="NCBI Taxonomy" id="1267003"/>
    <lineage>
        <taxon>Bacteria</taxon>
        <taxon>Bacillati</taxon>
        <taxon>Bacillota</taxon>
        <taxon>Bacilli</taxon>
        <taxon>Lactobacillales</taxon>
        <taxon>Lactobacillaceae</taxon>
        <taxon>Levilactobacillus</taxon>
    </lineage>
</organism>
<dbReference type="GO" id="GO:0006310">
    <property type="term" value="P:DNA recombination"/>
    <property type="evidence" value="ECO:0007669"/>
    <property type="project" value="UniProtKB-KW"/>
</dbReference>
<evidence type="ECO:0000259" key="9">
    <source>
        <dbReference type="Pfam" id="PF07282"/>
    </source>
</evidence>
<name>A0A0R1GQZ5_9LACO</name>
<dbReference type="InterPro" id="IPR051399">
    <property type="entry name" value="RNA-guided_DNA_endo/Transpos"/>
</dbReference>
<dbReference type="Pfam" id="PF12323">
    <property type="entry name" value="HTH_OrfB_IS605"/>
    <property type="match status" value="1"/>
</dbReference>
<evidence type="ECO:0000259" key="10">
    <source>
        <dbReference type="Pfam" id="PF12323"/>
    </source>
</evidence>
<dbReference type="STRING" id="357278.IV61_GL001790"/>
<feature type="domain" description="Cas12f1-like TNB" evidence="9">
    <location>
        <begin position="340"/>
        <end position="409"/>
    </location>
</feature>
<keyword evidence="5" id="KW-0862">Zinc</keyword>
<evidence type="ECO:0000259" key="8">
    <source>
        <dbReference type="Pfam" id="PF01385"/>
    </source>
</evidence>
<evidence type="ECO:0000313" key="11">
    <source>
        <dbReference type="EMBL" id="KRK36304.1"/>
    </source>
</evidence>
<reference evidence="11 12" key="1">
    <citation type="journal article" date="2015" name="Genome Announc.">
        <title>Expanding the biotechnology potential of lactobacilli through comparative genomics of 213 strains and associated genera.</title>
        <authorList>
            <person name="Sun Z."/>
            <person name="Harris H.M."/>
            <person name="McCann A."/>
            <person name="Guo C."/>
            <person name="Argimon S."/>
            <person name="Zhang W."/>
            <person name="Yang X."/>
            <person name="Jeffery I.B."/>
            <person name="Cooney J.C."/>
            <person name="Kagawa T.F."/>
            <person name="Liu W."/>
            <person name="Song Y."/>
            <person name="Salvetti E."/>
            <person name="Wrobel A."/>
            <person name="Rasinkangas P."/>
            <person name="Parkhill J."/>
            <person name="Rea M.C."/>
            <person name="O'Sullivan O."/>
            <person name="Ritari J."/>
            <person name="Douillard F.P."/>
            <person name="Paul Ross R."/>
            <person name="Yang R."/>
            <person name="Briner A.E."/>
            <person name="Felis G.E."/>
            <person name="de Vos W.M."/>
            <person name="Barrangou R."/>
            <person name="Klaenhammer T.R."/>
            <person name="Caufield P.W."/>
            <person name="Cui Y."/>
            <person name="Zhang H."/>
            <person name="O'Toole P.W."/>
        </authorList>
    </citation>
    <scope>NUCLEOTIDE SEQUENCE [LARGE SCALE GENOMIC DNA]</scope>
    <source>
        <strain evidence="11 12">ATCC 53295</strain>
    </source>
</reference>
<dbReference type="NCBIfam" id="TIGR01766">
    <property type="entry name" value="IS200/IS605 family accessory protein TnpB-like domain"/>
    <property type="match status" value="1"/>
</dbReference>
<dbReference type="EMBL" id="AZCZ01000024">
    <property type="protein sequence ID" value="KRK36304.1"/>
    <property type="molecule type" value="Genomic_DNA"/>
</dbReference>
<sequence>MAKTMAQLPYHCGVKVRVFPSTEQKRLIKRNSDASRFIYNQMNDMTNDLFWLKQVKIPITIVLNRIADLTERLRNPSTAISNIHGWLNHPDFDSLMKANAIKNYKTAWKLFRQVHQAGTPKFHKRGYTQTYQTSCLYGAKVAVPTMRNGSVRLNDTHHLQLPKLGRLRFKGLPSKILDQADDIRIGTTTISMDAVGHYFVSLQMGSGHPFAAKQRVTKSKVGIDLNLDNFLTDSNGQVIANPRYYRMIKGKLAKAQRKLSRRARRAKKNQQRLSESKNYQKQRLLVAKLRLKVANKRKNFLHHVSTTLIKNHDLVVAEELRSKNMLRNHALAMSVSDVGWRTLLAMLSYKAGLYGRKFLTVSPRNTTQTCSRCGHVMAGKNKLTLADRKWTCPSCGIFHIRDHNAAQNILAKGLATL</sequence>